<dbReference type="Proteomes" id="UP000315133">
    <property type="component" value="Unassembled WGS sequence"/>
</dbReference>
<reference evidence="1 2" key="1">
    <citation type="submission" date="2019-06" db="EMBL/GenBank/DDBJ databases">
        <title>Sequencing the genomes of 1000 actinobacteria strains.</title>
        <authorList>
            <person name="Klenk H.-P."/>
        </authorList>
    </citation>
    <scope>NUCLEOTIDE SEQUENCE [LARGE SCALE GENOMIC DNA]</scope>
    <source>
        <strain evidence="1 2">DSM 12362</strain>
    </source>
</reference>
<dbReference type="RefSeq" id="WP_141817012.1">
    <property type="nucleotide sequence ID" value="NZ_BAAAIL010000003.1"/>
</dbReference>
<dbReference type="OrthoDB" id="4857326at2"/>
<dbReference type="EMBL" id="VFPU01000001">
    <property type="protein sequence ID" value="TQM95224.1"/>
    <property type="molecule type" value="Genomic_DNA"/>
</dbReference>
<proteinExistence type="predicted"/>
<evidence type="ECO:0000313" key="1">
    <source>
        <dbReference type="EMBL" id="TQM95224.1"/>
    </source>
</evidence>
<organism evidence="1 2">
    <name type="scientific">Ornithinimicrobium humiphilum</name>
    <dbReference type="NCBI Taxonomy" id="125288"/>
    <lineage>
        <taxon>Bacteria</taxon>
        <taxon>Bacillati</taxon>
        <taxon>Actinomycetota</taxon>
        <taxon>Actinomycetes</taxon>
        <taxon>Micrococcales</taxon>
        <taxon>Ornithinimicrobiaceae</taxon>
        <taxon>Ornithinimicrobium</taxon>
    </lineage>
</organism>
<accession>A0A543KJJ2</accession>
<sequence length="351" mass="38260">MPADDPLADPRITLLGPQRDPRVPQVAERLGLRGRRFALITAGWRDREREDELLTELLGGDTLNLGLWGLMQQVWELDPELAEGDRRRRQLHAQMQELYLIGLEKAAEAIRRIRDRTSLDERARAMAVEDVLDVMRGLDTRHLERVADLNHAFFARYRPQHRDAVAEGRMRVGRMIAECEAIAVTGGHVGVLMGALHLFNLAPALAAPAAPAAPAGPDADAAERPAPVLLRPVLAWGAGAMALTERVLLFYDHAVSSPPVSELLMNGLGLTRGIVALPSATDRLDLRNPDRMSVLALRTAPRLPVLLDAQAEITLTVDGRLPAGTRIVGTDGLTTAYLPAEAPPSPEEVDA</sequence>
<protein>
    <submittedName>
        <fullName evidence="1">Uncharacterized protein</fullName>
    </submittedName>
</protein>
<gene>
    <name evidence="1" type="ORF">FB476_0062</name>
</gene>
<evidence type="ECO:0000313" key="2">
    <source>
        <dbReference type="Proteomes" id="UP000315133"/>
    </source>
</evidence>
<comment type="caution">
    <text evidence="1">The sequence shown here is derived from an EMBL/GenBank/DDBJ whole genome shotgun (WGS) entry which is preliminary data.</text>
</comment>
<keyword evidence="2" id="KW-1185">Reference proteome</keyword>
<name>A0A543KJJ2_9MICO</name>
<dbReference type="AlphaFoldDB" id="A0A543KJJ2"/>